<dbReference type="PROSITE" id="PS52016">
    <property type="entry name" value="TONB_DEPENDENT_REC_3"/>
    <property type="match status" value="1"/>
</dbReference>
<dbReference type="InterPro" id="IPR008969">
    <property type="entry name" value="CarboxyPept-like_regulatory"/>
</dbReference>
<accession>A0AAU8FDJ1</accession>
<comment type="similarity">
    <text evidence="2">Belongs to the TonB-dependent receptor family.</text>
</comment>
<dbReference type="SUPFAM" id="SSF49464">
    <property type="entry name" value="Carboxypeptidase regulatory domain-like"/>
    <property type="match status" value="1"/>
</dbReference>
<dbReference type="Pfam" id="PF07715">
    <property type="entry name" value="Plug"/>
    <property type="match status" value="1"/>
</dbReference>
<evidence type="ECO:0000256" key="2">
    <source>
        <dbReference type="PROSITE-ProRule" id="PRU01360"/>
    </source>
</evidence>
<dbReference type="GO" id="GO:0015344">
    <property type="term" value="F:siderophore uptake transmembrane transporter activity"/>
    <property type="evidence" value="ECO:0007669"/>
    <property type="project" value="TreeGrafter"/>
</dbReference>
<sequence>MRKTLLFLFLGCLLIPGWQAFAQDKQVSGVVTADDGSVLPGVNITLKGTTRGITTDIDGKYTISAPSSGTLVFSFVGYLSQSIVVGSKTTINVTMVADAQQLGEVVVTALGISRERKSLGYSTATISNTSITEARNTSPLDALNARVPGLSVNTASGAPGASTVLNIRGFNSVTGNNQPLFVIDGVPMNNRGNTSSTNAQNANDDFNRSMDFGNQMNDINPNEIESITVLKGISASALYGSRAANGAILITTKRGKSGKTQVDVSSSFAQSTILRVPHLQNTYGQGWSGLFDRIENGSWGPKLDGKTRLWGNIVDNSQMLEAFLGTGR</sequence>
<evidence type="ECO:0000256" key="3">
    <source>
        <dbReference type="SAM" id="SignalP"/>
    </source>
</evidence>
<dbReference type="GO" id="GO:0009279">
    <property type="term" value="C:cell outer membrane"/>
    <property type="evidence" value="ECO:0007669"/>
    <property type="project" value="UniProtKB-SubCell"/>
</dbReference>
<protein>
    <submittedName>
        <fullName evidence="5">TonB-dependent receptor plug domain-containing protein</fullName>
    </submittedName>
</protein>
<name>A0AAU8FDJ1_9BACT</name>
<dbReference type="AlphaFoldDB" id="A0AAU8FDJ1"/>
<dbReference type="InterPro" id="IPR039426">
    <property type="entry name" value="TonB-dep_rcpt-like"/>
</dbReference>
<dbReference type="RefSeq" id="WP_353717916.1">
    <property type="nucleotide sequence ID" value="NZ_CP159289.1"/>
</dbReference>
<evidence type="ECO:0000313" key="5">
    <source>
        <dbReference type="EMBL" id="XCH22588.1"/>
    </source>
</evidence>
<dbReference type="Pfam" id="PF13715">
    <property type="entry name" value="CarbopepD_reg_2"/>
    <property type="match status" value="1"/>
</dbReference>
<evidence type="ECO:0000259" key="4">
    <source>
        <dbReference type="Pfam" id="PF07715"/>
    </source>
</evidence>
<keyword evidence="2" id="KW-0813">Transport</keyword>
<feature type="signal peptide" evidence="3">
    <location>
        <begin position="1"/>
        <end position="22"/>
    </location>
</feature>
<dbReference type="InterPro" id="IPR037066">
    <property type="entry name" value="Plug_dom_sf"/>
</dbReference>
<dbReference type="PANTHER" id="PTHR30069:SF29">
    <property type="entry name" value="HEMOGLOBIN AND HEMOGLOBIN-HAPTOGLOBIN-BINDING PROTEIN 1-RELATED"/>
    <property type="match status" value="1"/>
</dbReference>
<dbReference type="Gene3D" id="2.60.40.1120">
    <property type="entry name" value="Carboxypeptidase-like, regulatory domain"/>
    <property type="match status" value="1"/>
</dbReference>
<dbReference type="NCBIfam" id="TIGR04057">
    <property type="entry name" value="SusC_RagA_signa"/>
    <property type="match status" value="1"/>
</dbReference>
<evidence type="ECO:0000256" key="1">
    <source>
        <dbReference type="ARBA" id="ARBA00022729"/>
    </source>
</evidence>
<keyword evidence="5" id="KW-0675">Receptor</keyword>
<comment type="subcellular location">
    <subcellularLocation>
        <location evidence="2">Cell outer membrane</location>
        <topology evidence="2">Multi-pass membrane protein</topology>
    </subcellularLocation>
</comment>
<reference evidence="5" key="1">
    <citation type="submission" date="2024-06" db="EMBL/GenBank/DDBJ databases">
        <title>Sequencing and assembly of the genome of Dyadobacter sp. strain 676, a symbiont of Cyamopsis tetragonoloba.</title>
        <authorList>
            <person name="Guro P."/>
            <person name="Sazanova A."/>
            <person name="Kuznetsova I."/>
            <person name="Belimov A."/>
            <person name="Safronova V."/>
        </authorList>
    </citation>
    <scope>NUCLEOTIDE SEQUENCE</scope>
    <source>
        <strain evidence="5">676</strain>
    </source>
</reference>
<feature type="chain" id="PRO_5043504596" evidence="3">
    <location>
        <begin position="23"/>
        <end position="328"/>
    </location>
</feature>
<dbReference type="InterPro" id="IPR012910">
    <property type="entry name" value="Plug_dom"/>
</dbReference>
<organism evidence="5">
    <name type="scientific">Dyadobacter sp. 676</name>
    <dbReference type="NCBI Taxonomy" id="3088362"/>
    <lineage>
        <taxon>Bacteria</taxon>
        <taxon>Pseudomonadati</taxon>
        <taxon>Bacteroidota</taxon>
        <taxon>Cytophagia</taxon>
        <taxon>Cytophagales</taxon>
        <taxon>Spirosomataceae</taxon>
        <taxon>Dyadobacter</taxon>
    </lineage>
</organism>
<dbReference type="InterPro" id="IPR023997">
    <property type="entry name" value="TonB-dep_OMP_SusC/RagA_CS"/>
</dbReference>
<gene>
    <name evidence="5" type="ORF">ABV298_19870</name>
</gene>
<keyword evidence="2" id="KW-0812">Transmembrane</keyword>
<proteinExistence type="inferred from homology"/>
<dbReference type="GO" id="GO:0044718">
    <property type="term" value="P:siderophore transmembrane transport"/>
    <property type="evidence" value="ECO:0007669"/>
    <property type="project" value="TreeGrafter"/>
</dbReference>
<feature type="domain" description="TonB-dependent receptor plug" evidence="4">
    <location>
        <begin position="118"/>
        <end position="247"/>
    </location>
</feature>
<keyword evidence="2" id="KW-0472">Membrane</keyword>
<keyword evidence="2" id="KW-0998">Cell outer membrane</keyword>
<dbReference type="SUPFAM" id="SSF56935">
    <property type="entry name" value="Porins"/>
    <property type="match status" value="1"/>
</dbReference>
<dbReference type="Gene3D" id="2.170.130.10">
    <property type="entry name" value="TonB-dependent receptor, plug domain"/>
    <property type="match status" value="1"/>
</dbReference>
<dbReference type="EMBL" id="CP159289">
    <property type="protein sequence ID" value="XCH22588.1"/>
    <property type="molecule type" value="Genomic_DNA"/>
</dbReference>
<keyword evidence="1 3" id="KW-0732">Signal</keyword>
<dbReference type="PANTHER" id="PTHR30069">
    <property type="entry name" value="TONB-DEPENDENT OUTER MEMBRANE RECEPTOR"/>
    <property type="match status" value="1"/>
</dbReference>
<keyword evidence="2" id="KW-1134">Transmembrane beta strand</keyword>